<dbReference type="InterPro" id="IPR003746">
    <property type="entry name" value="DUF167"/>
</dbReference>
<dbReference type="NCBIfam" id="TIGR00251">
    <property type="entry name" value="DUF167 family protein"/>
    <property type="match status" value="1"/>
</dbReference>
<dbReference type="EMBL" id="JACONT010000041">
    <property type="protein sequence ID" value="MBC3943148.1"/>
    <property type="molecule type" value="Genomic_DNA"/>
</dbReference>
<accession>A0ABR7ARP9</accession>
<reference evidence="3 4" key="1">
    <citation type="submission" date="2020-08" db="EMBL/GenBank/DDBJ databases">
        <title>Putative novel bacterial strains isolated from necrotic wheat leaf tissues caused by Xanthomonas translucens.</title>
        <authorList>
            <person name="Tambong J.T."/>
        </authorList>
    </citation>
    <scope>NUCLEOTIDE SEQUENCE [LARGE SCALE GENOMIC DNA]</scope>
    <source>
        <strain evidence="4">DOAB 1063</strain>
    </source>
</reference>
<sequence>MIGPAAWRAVDDGLAIAVRVTPRGGRDALAAGTAEHFAARLAAAPVDGAANAGLVALVAKTFGVPKRAVTIVAGETARLKRLHIVGDVATLAEIAAGL</sequence>
<comment type="similarity">
    <text evidence="1 2">Belongs to the UPF0235 family.</text>
</comment>
<keyword evidence="4" id="KW-1185">Reference proteome</keyword>
<evidence type="ECO:0000313" key="3">
    <source>
        <dbReference type="EMBL" id="MBC3943148.1"/>
    </source>
</evidence>
<evidence type="ECO:0000256" key="2">
    <source>
        <dbReference type="HAMAP-Rule" id="MF_00634"/>
    </source>
</evidence>
<proteinExistence type="inferred from homology"/>
<comment type="caution">
    <text evidence="3">The sequence shown here is derived from an EMBL/GenBank/DDBJ whole genome shotgun (WGS) entry which is preliminary data.</text>
</comment>
<dbReference type="Gene3D" id="3.30.1200.10">
    <property type="entry name" value="YggU-like"/>
    <property type="match status" value="1"/>
</dbReference>
<dbReference type="SMART" id="SM01152">
    <property type="entry name" value="DUF167"/>
    <property type="match status" value="1"/>
</dbReference>
<protein>
    <recommendedName>
        <fullName evidence="2">UPF0235 protein H8S47_15845</fullName>
    </recommendedName>
</protein>
<dbReference type="InterPro" id="IPR036591">
    <property type="entry name" value="YggU-like_sf"/>
</dbReference>
<organism evidence="3 4">
    <name type="scientific">Sphingomonas albertensis</name>
    <dbReference type="NCBI Taxonomy" id="2762591"/>
    <lineage>
        <taxon>Bacteria</taxon>
        <taxon>Pseudomonadati</taxon>
        <taxon>Pseudomonadota</taxon>
        <taxon>Alphaproteobacteria</taxon>
        <taxon>Sphingomonadales</taxon>
        <taxon>Sphingomonadaceae</taxon>
        <taxon>Sphingomonas</taxon>
    </lineage>
</organism>
<dbReference type="SUPFAM" id="SSF69786">
    <property type="entry name" value="YggU-like"/>
    <property type="match status" value="1"/>
</dbReference>
<dbReference type="HAMAP" id="MF_00634">
    <property type="entry name" value="UPF0235"/>
    <property type="match status" value="1"/>
</dbReference>
<dbReference type="PANTHER" id="PTHR13420">
    <property type="entry name" value="UPF0235 PROTEIN C15ORF40"/>
    <property type="match status" value="1"/>
</dbReference>
<dbReference type="PANTHER" id="PTHR13420:SF7">
    <property type="entry name" value="UPF0235 PROTEIN C15ORF40"/>
    <property type="match status" value="1"/>
</dbReference>
<name>A0ABR7ARP9_9SPHN</name>
<dbReference type="Pfam" id="PF02594">
    <property type="entry name" value="DUF167"/>
    <property type="match status" value="1"/>
</dbReference>
<gene>
    <name evidence="3" type="ORF">H8S47_15845</name>
</gene>
<evidence type="ECO:0000256" key="1">
    <source>
        <dbReference type="ARBA" id="ARBA00010364"/>
    </source>
</evidence>
<dbReference type="RefSeq" id="WP_187504754.1">
    <property type="nucleotide sequence ID" value="NZ_JACONT010000041.1"/>
</dbReference>
<dbReference type="Proteomes" id="UP000597613">
    <property type="component" value="Unassembled WGS sequence"/>
</dbReference>
<evidence type="ECO:0000313" key="4">
    <source>
        <dbReference type="Proteomes" id="UP000597613"/>
    </source>
</evidence>